<dbReference type="GO" id="GO:0004038">
    <property type="term" value="F:allantoinase activity"/>
    <property type="evidence" value="ECO:0007669"/>
    <property type="project" value="TreeGrafter"/>
</dbReference>
<dbReference type="GO" id="GO:0004151">
    <property type="term" value="F:dihydroorotase activity"/>
    <property type="evidence" value="ECO:0007669"/>
    <property type="project" value="UniProtKB-EC"/>
</dbReference>
<dbReference type="Gene3D" id="3.20.20.140">
    <property type="entry name" value="Metal-dependent hydrolases"/>
    <property type="match status" value="1"/>
</dbReference>
<name>A0A7C5VPD0_9BACT</name>
<keyword evidence="1" id="KW-0378">Hydrolase</keyword>
<dbReference type="NCBIfam" id="NF006840">
    <property type="entry name" value="PRK09357.2-1"/>
    <property type="match status" value="1"/>
</dbReference>
<reference evidence="1" key="1">
    <citation type="journal article" date="2020" name="mSystems">
        <title>Genome- and Community-Level Interaction Insights into Carbon Utilization and Element Cycling Functions of Hydrothermarchaeota in Hydrothermal Sediment.</title>
        <authorList>
            <person name="Zhou Z."/>
            <person name="Liu Y."/>
            <person name="Xu W."/>
            <person name="Pan J."/>
            <person name="Luo Z.H."/>
            <person name="Li M."/>
        </authorList>
    </citation>
    <scope>NUCLEOTIDE SEQUENCE [LARGE SCALE GENOMIC DNA]</scope>
    <source>
        <strain evidence="1">SpSt-609</strain>
    </source>
</reference>
<sequence length="384" mass="43566">MLVYDPVEKKTLSVEESIIDFPEKLPVHSERLLLTYPLVDLHTHVRLNSGEDYNSLERASIRGGFGVVNIQPNTNPPISNEGVLRHHKALSYGKKVLFLHTLSFFGEVSDLQAMQCNGISGWSTDGLSYHSEDLLEAFLTKKPALLFDHSQLHELPGDFYISSRLPNARRPYSNEAIAIFRTVTMGLEFGFTRFHIQHVSTAESLETIEYLRKKAKISCELTPHHCYFLPEMINHPDHKINPPISKDRDNLNDALRKGLIDILATDHAPHPEKPPTFQDAPYGSSHIEVALSVYLTVFEDFRLVIDRLTVAPLQVIGISFEDLGFRFPDDSILIDLNAEFSVDSSTFESKGKNCAFNGCILRGKLIGFRRKGRWVYWDGQFLEI</sequence>
<dbReference type="EC" id="3.5.2.3" evidence="1"/>
<dbReference type="EMBL" id="DSZY01000015">
    <property type="protein sequence ID" value="HGU40295.1"/>
    <property type="molecule type" value="Genomic_DNA"/>
</dbReference>
<dbReference type="PANTHER" id="PTHR43668">
    <property type="entry name" value="ALLANTOINASE"/>
    <property type="match status" value="1"/>
</dbReference>
<dbReference type="InterPro" id="IPR011059">
    <property type="entry name" value="Metal-dep_hydrolase_composite"/>
</dbReference>
<dbReference type="InterPro" id="IPR050138">
    <property type="entry name" value="DHOase/Allantoinase_Hydrolase"/>
</dbReference>
<dbReference type="PANTHER" id="PTHR43668:SF2">
    <property type="entry name" value="ALLANTOINASE"/>
    <property type="match status" value="1"/>
</dbReference>
<dbReference type="GO" id="GO:0006145">
    <property type="term" value="P:purine nucleobase catabolic process"/>
    <property type="evidence" value="ECO:0007669"/>
    <property type="project" value="TreeGrafter"/>
</dbReference>
<dbReference type="InterPro" id="IPR032466">
    <property type="entry name" value="Metal_Hydrolase"/>
</dbReference>
<gene>
    <name evidence="1" type="ORF">ENT77_03750</name>
</gene>
<dbReference type="SUPFAM" id="SSF51338">
    <property type="entry name" value="Composite domain of metallo-dependent hydrolases"/>
    <property type="match status" value="1"/>
</dbReference>
<organism evidence="1">
    <name type="scientific">Fervidobacterium thailandense</name>
    <dbReference type="NCBI Taxonomy" id="1008305"/>
    <lineage>
        <taxon>Bacteria</taxon>
        <taxon>Thermotogati</taxon>
        <taxon>Thermotogota</taxon>
        <taxon>Thermotogae</taxon>
        <taxon>Thermotogales</taxon>
        <taxon>Fervidobacteriaceae</taxon>
        <taxon>Fervidobacterium</taxon>
    </lineage>
</organism>
<accession>A0A7C5VPD0</accession>
<dbReference type="GO" id="GO:0005737">
    <property type="term" value="C:cytoplasm"/>
    <property type="evidence" value="ECO:0007669"/>
    <property type="project" value="TreeGrafter"/>
</dbReference>
<dbReference type="SUPFAM" id="SSF51556">
    <property type="entry name" value="Metallo-dependent hydrolases"/>
    <property type="match status" value="1"/>
</dbReference>
<comment type="caution">
    <text evidence="1">The sequence shown here is derived from an EMBL/GenBank/DDBJ whole genome shotgun (WGS) entry which is preliminary data.</text>
</comment>
<proteinExistence type="predicted"/>
<dbReference type="AlphaFoldDB" id="A0A7C5VPD0"/>
<evidence type="ECO:0000313" key="1">
    <source>
        <dbReference type="EMBL" id="HGU40295.1"/>
    </source>
</evidence>
<protein>
    <submittedName>
        <fullName evidence="1">Dihydroorotase</fullName>
        <ecNumber evidence="1">3.5.2.3</ecNumber>
    </submittedName>
</protein>